<dbReference type="HOGENOM" id="CLU_010712_1_0_1"/>
<dbReference type="PANTHER" id="PTHR31002:SF34">
    <property type="entry name" value="CELL WALL PROTEIN CWP1-RELATED"/>
    <property type="match status" value="1"/>
</dbReference>
<dbReference type="PANTHER" id="PTHR31002">
    <property type="entry name" value="SERIPAUPERIN"/>
    <property type="match status" value="1"/>
</dbReference>
<feature type="domain" description="Agd3 deacetylase" evidence="2">
    <location>
        <begin position="251"/>
        <end position="621"/>
    </location>
</feature>
<evidence type="ECO:0008006" key="7">
    <source>
        <dbReference type="Google" id="ProtNLM"/>
    </source>
</evidence>
<feature type="domain" description="Agd3 C-terminal" evidence="4">
    <location>
        <begin position="622"/>
        <end position="688"/>
    </location>
</feature>
<reference evidence="6" key="1">
    <citation type="journal article" date="2014" name="Nat. Commun.">
        <title>Genomic adaptations of the halophilic Dead Sea filamentous fungus Eurotium rubrum.</title>
        <authorList>
            <person name="Kis-Papo T."/>
            <person name="Weig A.R."/>
            <person name="Riley R."/>
            <person name="Persoh D."/>
            <person name="Salamov A."/>
            <person name="Sun H."/>
            <person name="Lipzen A."/>
            <person name="Wasser S.P."/>
            <person name="Rambold G."/>
            <person name="Grigoriev I.V."/>
            <person name="Nevo E."/>
        </authorList>
    </citation>
    <scope>NUCLEOTIDE SEQUENCE [LARGE SCALE GENOMIC DNA]</scope>
    <source>
        <strain evidence="6">CBS 135680</strain>
    </source>
</reference>
<dbReference type="Pfam" id="PF25115">
    <property type="entry name" value="Agd3_CE"/>
    <property type="match status" value="1"/>
</dbReference>
<evidence type="ECO:0000259" key="2">
    <source>
        <dbReference type="Pfam" id="PF25115"/>
    </source>
</evidence>
<accession>A0A017RZ69</accession>
<dbReference type="AlphaFoldDB" id="A0A017RZ69"/>
<dbReference type="Proteomes" id="UP000019804">
    <property type="component" value="Unassembled WGS sequence"/>
</dbReference>
<dbReference type="GeneID" id="63700361"/>
<evidence type="ECO:0000313" key="5">
    <source>
        <dbReference type="EMBL" id="EYE90033.1"/>
    </source>
</evidence>
<name>A0A017RZ69_ASPRC</name>
<dbReference type="RefSeq" id="XP_040633723.1">
    <property type="nucleotide sequence ID" value="XM_040785237.1"/>
</dbReference>
<feature type="domain" description="Agd3 CBM87" evidence="3">
    <location>
        <begin position="24"/>
        <end position="237"/>
    </location>
</feature>
<dbReference type="OrthoDB" id="2113314at2759"/>
<dbReference type="Pfam" id="PF25117">
    <property type="entry name" value="Agd3_C"/>
    <property type="match status" value="1"/>
</dbReference>
<evidence type="ECO:0000256" key="1">
    <source>
        <dbReference type="SAM" id="MobiDB-lite"/>
    </source>
</evidence>
<dbReference type="InterPro" id="IPR056825">
    <property type="entry name" value="Agd3_C"/>
</dbReference>
<evidence type="ECO:0000259" key="3">
    <source>
        <dbReference type="Pfam" id="PF25116"/>
    </source>
</evidence>
<feature type="region of interest" description="Disordered" evidence="1">
    <location>
        <begin position="1"/>
        <end position="22"/>
    </location>
</feature>
<dbReference type="InterPro" id="IPR056826">
    <property type="entry name" value="Agd3_CE"/>
</dbReference>
<evidence type="ECO:0000259" key="4">
    <source>
        <dbReference type="Pfam" id="PF25117"/>
    </source>
</evidence>
<organism evidence="5 6">
    <name type="scientific">Aspergillus ruber (strain CBS 135680)</name>
    <dbReference type="NCBI Taxonomy" id="1388766"/>
    <lineage>
        <taxon>Eukaryota</taxon>
        <taxon>Fungi</taxon>
        <taxon>Dikarya</taxon>
        <taxon>Ascomycota</taxon>
        <taxon>Pezizomycotina</taxon>
        <taxon>Eurotiomycetes</taxon>
        <taxon>Eurotiomycetidae</taxon>
        <taxon>Eurotiales</taxon>
        <taxon>Aspergillaceae</taxon>
        <taxon>Aspergillus</taxon>
        <taxon>Aspergillus subgen. Aspergillus</taxon>
    </lineage>
</organism>
<protein>
    <recommendedName>
        <fullName evidence="7">Extracellular serine-rich protein</fullName>
    </recommendedName>
</protein>
<dbReference type="Pfam" id="PF25116">
    <property type="entry name" value="CBM87_Agd3"/>
    <property type="match status" value="1"/>
</dbReference>
<evidence type="ECO:0000313" key="6">
    <source>
        <dbReference type="Proteomes" id="UP000019804"/>
    </source>
</evidence>
<sequence length="690" mass="76075">MSLIPSSFFSSVSPAAPPVGSKPVSSNILVIAKDNATASDATSGLNAYGVPFTALLVPQDGIQLPALSGNEGGNFGGIFVTSEVSYDYGQERGFQSALTPDQWNQLYAYQLEYGVRLVHQDVYPGDKFGTTPAGEGCCANDVEQLVSISDTSEFPTAGLKIGEGVTTKGLYHYPATITNATSTKEIAQFAENNVITTKTTAAVINNFDGRQQMAFFISSNTTWSQTSTYLQHAWINWITRGTHAGQRRVTLNTQIDDMFLESDIYNSPGTVYRVTPADMDGIVEWLPSIRAKMNPGSDYFIEIGHNGNGNIEASSMTEEGESICNGGGIEYESPPDTDMEFKKPQGTGTDLWPVRTTAYTWSSTCTNRDELLLWWTNEVNRDRFAHISHTFTHLELNNATYTDASKEIFYNQAWLKKVGISSAKKFTSQGIIPPAITGLHNGDALKAWWENGVRNCVGDNTRSVLVNKKNSMWPYFTTAEDDGFAGMQVNPRWATRIYYNCNSPKCTVDEWIETSHGTGDYGNGEFDDLLAAEKGDTMVRLLGLSHSPYMFHQANLHNTNVEPITINGNTGNYSIFQAWVETQVQEFTRLVDWPMVSTTHQEMSDAYLARYTRDQCKYNMSYLTSNREITGVTVSAEDANCAADIPVTFSVPPTDTQGFKTEQIGSDPLTVWVKLSGSPVTFTLSKPIPF</sequence>
<dbReference type="STRING" id="1388766.A0A017RZ69"/>
<keyword evidence="6" id="KW-1185">Reference proteome</keyword>
<dbReference type="InterPro" id="IPR056827">
    <property type="entry name" value="CBM87_Agd3"/>
</dbReference>
<gene>
    <name evidence="5" type="ORF">EURHEDRAFT_468147</name>
</gene>
<dbReference type="EMBL" id="KK088478">
    <property type="protein sequence ID" value="EYE90033.1"/>
    <property type="molecule type" value="Genomic_DNA"/>
</dbReference>
<dbReference type="InterPro" id="IPR050788">
    <property type="entry name" value="Yeast_SRP1/TIP1_CWP"/>
</dbReference>
<proteinExistence type="predicted"/>